<sequence length="120" mass="12755">MALRTLIAVGQRRVVLSRKKWWTAPAGTATDDRRVLWPTPTQRLIHSGGSAGEAFALLVTPCFSRVAAPLLPTLCLPLAVSAAWFALASAALFCAAGMQTPQPVSSPHLKLPPFLGGRLL</sequence>
<dbReference type="AlphaFoldDB" id="A0A7C8I6U7"/>
<organism evidence="1 2">
    <name type="scientific">Massariosphaeria phaeospora</name>
    <dbReference type="NCBI Taxonomy" id="100035"/>
    <lineage>
        <taxon>Eukaryota</taxon>
        <taxon>Fungi</taxon>
        <taxon>Dikarya</taxon>
        <taxon>Ascomycota</taxon>
        <taxon>Pezizomycotina</taxon>
        <taxon>Dothideomycetes</taxon>
        <taxon>Pleosporomycetidae</taxon>
        <taxon>Pleosporales</taxon>
        <taxon>Pleosporales incertae sedis</taxon>
        <taxon>Massariosphaeria</taxon>
    </lineage>
</organism>
<dbReference type="EMBL" id="JAADJZ010000018">
    <property type="protein sequence ID" value="KAF2868713.1"/>
    <property type="molecule type" value="Genomic_DNA"/>
</dbReference>
<gene>
    <name evidence="1" type="ORF">BDV95DRAFT_670276</name>
</gene>
<dbReference type="Proteomes" id="UP000481861">
    <property type="component" value="Unassembled WGS sequence"/>
</dbReference>
<reference evidence="1 2" key="1">
    <citation type="submission" date="2020-01" db="EMBL/GenBank/DDBJ databases">
        <authorList>
            <consortium name="DOE Joint Genome Institute"/>
            <person name="Haridas S."/>
            <person name="Albert R."/>
            <person name="Binder M."/>
            <person name="Bloem J."/>
            <person name="Labutti K."/>
            <person name="Salamov A."/>
            <person name="Andreopoulos B."/>
            <person name="Baker S.E."/>
            <person name="Barry K."/>
            <person name="Bills G."/>
            <person name="Bluhm B.H."/>
            <person name="Cannon C."/>
            <person name="Castanera R."/>
            <person name="Culley D.E."/>
            <person name="Daum C."/>
            <person name="Ezra D."/>
            <person name="Gonzalez J.B."/>
            <person name="Henrissat B."/>
            <person name="Kuo A."/>
            <person name="Liang C."/>
            <person name="Lipzen A."/>
            <person name="Lutzoni F."/>
            <person name="Magnuson J."/>
            <person name="Mondo S."/>
            <person name="Nolan M."/>
            <person name="Ohm R."/>
            <person name="Pangilinan J."/>
            <person name="Park H.-J.H."/>
            <person name="Ramirez L."/>
            <person name="Alfaro M."/>
            <person name="Sun H."/>
            <person name="Tritt A."/>
            <person name="Yoshinaga Y."/>
            <person name="Zwiers L.-H.L."/>
            <person name="Turgeon B.G."/>
            <person name="Goodwin S.B."/>
            <person name="Spatafora J.W."/>
            <person name="Crous P.W."/>
            <person name="Grigoriev I.V."/>
        </authorList>
    </citation>
    <scope>NUCLEOTIDE SEQUENCE [LARGE SCALE GENOMIC DNA]</scope>
    <source>
        <strain evidence="1 2">CBS 611.86</strain>
    </source>
</reference>
<proteinExistence type="predicted"/>
<comment type="caution">
    <text evidence="1">The sequence shown here is derived from an EMBL/GenBank/DDBJ whole genome shotgun (WGS) entry which is preliminary data.</text>
</comment>
<protein>
    <submittedName>
        <fullName evidence="1">Uncharacterized protein</fullName>
    </submittedName>
</protein>
<evidence type="ECO:0000313" key="2">
    <source>
        <dbReference type="Proteomes" id="UP000481861"/>
    </source>
</evidence>
<evidence type="ECO:0000313" key="1">
    <source>
        <dbReference type="EMBL" id="KAF2868713.1"/>
    </source>
</evidence>
<keyword evidence="2" id="KW-1185">Reference proteome</keyword>
<accession>A0A7C8I6U7</accession>
<name>A0A7C8I6U7_9PLEO</name>